<dbReference type="RefSeq" id="WP_244673567.1">
    <property type="nucleotide sequence ID" value="NZ_CP095046.1"/>
</dbReference>
<sequence length="95" mass="10356">MSSAAWVGGALLVLPAVYTALMLRLRRAWEALPVVEPTEPQALAAEPLFSVLVAARNEAENLPNLLRDLAQQRLAPAASRYSLPTTIPPMPLLKW</sequence>
<keyword evidence="2" id="KW-1185">Reference proteome</keyword>
<organism evidence="1 2">
    <name type="scientific">Hymenobacter cellulosilyticus</name>
    <dbReference type="NCBI Taxonomy" id="2932248"/>
    <lineage>
        <taxon>Bacteria</taxon>
        <taxon>Pseudomonadati</taxon>
        <taxon>Bacteroidota</taxon>
        <taxon>Cytophagia</taxon>
        <taxon>Cytophagales</taxon>
        <taxon>Hymenobacteraceae</taxon>
        <taxon>Hymenobacter</taxon>
    </lineage>
</organism>
<evidence type="ECO:0000313" key="1">
    <source>
        <dbReference type="EMBL" id="UOQ70143.1"/>
    </source>
</evidence>
<gene>
    <name evidence="1" type="ORF">MUN79_15360</name>
</gene>
<name>A0A8T9Q4X6_9BACT</name>
<dbReference type="InterPro" id="IPR029044">
    <property type="entry name" value="Nucleotide-diphossugar_trans"/>
</dbReference>
<evidence type="ECO:0008006" key="3">
    <source>
        <dbReference type="Google" id="ProtNLM"/>
    </source>
</evidence>
<evidence type="ECO:0000313" key="2">
    <source>
        <dbReference type="Proteomes" id="UP000831796"/>
    </source>
</evidence>
<protein>
    <recommendedName>
        <fullName evidence="3">Glycosyltransferase</fullName>
    </recommendedName>
</protein>
<dbReference type="Proteomes" id="UP000831796">
    <property type="component" value="Chromosome"/>
</dbReference>
<dbReference type="SUPFAM" id="SSF53448">
    <property type="entry name" value="Nucleotide-diphospho-sugar transferases"/>
    <property type="match status" value="1"/>
</dbReference>
<dbReference type="KEGG" id="hcu:MUN79_15360"/>
<accession>A0A8T9Q4X6</accession>
<reference evidence="1" key="1">
    <citation type="submission" date="2022-04" db="EMBL/GenBank/DDBJ databases">
        <title>Hymenobacter sp. isolated from the air.</title>
        <authorList>
            <person name="Won M."/>
            <person name="Lee C.-M."/>
            <person name="Woen H.-Y."/>
            <person name="Kwon S.-W."/>
        </authorList>
    </citation>
    <scope>NUCLEOTIDE SEQUENCE</scope>
    <source>
        <strain evidence="1">5116S-3</strain>
    </source>
</reference>
<dbReference type="EMBL" id="CP095046">
    <property type="protein sequence ID" value="UOQ70143.1"/>
    <property type="molecule type" value="Genomic_DNA"/>
</dbReference>
<dbReference type="AlphaFoldDB" id="A0A8T9Q4X6"/>
<proteinExistence type="predicted"/>